<evidence type="ECO:0000313" key="1">
    <source>
        <dbReference type="EMBL" id="AHM03581.1"/>
    </source>
</evidence>
<reference evidence="1 2" key="1">
    <citation type="submission" date="2013-03" db="EMBL/GenBank/DDBJ databases">
        <authorList>
            <person name="Fiebig A."/>
            <person name="Goeker M."/>
            <person name="Klenk H.-P.P."/>
        </authorList>
    </citation>
    <scope>NUCLEOTIDE SEQUENCE [LARGE SCALE GENOMIC DNA]</scope>
    <source>
        <strain evidence="2">DSM 19469</strain>
    </source>
</reference>
<dbReference type="AlphaFoldDB" id="W8S467"/>
<name>W8S467_9RHOB</name>
<gene>
    <name evidence="1" type="ORF">roselon_01190</name>
</gene>
<keyword evidence="2" id="KW-1185">Reference proteome</keyword>
<dbReference type="KEGG" id="red:roselon_01190"/>
<sequence>MIEYARRANIARATGATVQFRGRCQSACTMYLSLPRANTCIMPGASFTFHAAYGATSDMNRWATRYMLDRYPSWVRAWISANGGLSQRLLRMDYSYASRFIPTCGGRRYASVDIRS</sequence>
<evidence type="ECO:0000313" key="2">
    <source>
        <dbReference type="Proteomes" id="UP000019593"/>
    </source>
</evidence>
<dbReference type="HOGENOM" id="CLU_2095023_0_0_5"/>
<accession>W8S467</accession>
<dbReference type="EMBL" id="CP004372">
    <property type="protein sequence ID" value="AHM03581.1"/>
    <property type="molecule type" value="Genomic_DNA"/>
</dbReference>
<dbReference type="PATRIC" id="fig|1294273.3.peg.1168"/>
<dbReference type="Proteomes" id="UP000019593">
    <property type="component" value="Chromosome"/>
</dbReference>
<organism evidence="1 2">
    <name type="scientific">Roseicyclus elongatus DSM 19469</name>
    <dbReference type="NCBI Taxonomy" id="1294273"/>
    <lineage>
        <taxon>Bacteria</taxon>
        <taxon>Pseudomonadati</taxon>
        <taxon>Pseudomonadota</taxon>
        <taxon>Alphaproteobacteria</taxon>
        <taxon>Rhodobacterales</taxon>
        <taxon>Roseobacteraceae</taxon>
        <taxon>Roseicyclus</taxon>
    </lineage>
</organism>
<dbReference type="STRING" id="1294273.roselon_01190"/>
<proteinExistence type="predicted"/>
<protein>
    <submittedName>
        <fullName evidence="1">Uncharacterized protein</fullName>
    </submittedName>
</protein>